<dbReference type="InterPro" id="IPR022617">
    <property type="entry name" value="Rad60/SUMO-like_dom"/>
</dbReference>
<feature type="compositionally biased region" description="Basic and acidic residues" evidence="1">
    <location>
        <begin position="157"/>
        <end position="171"/>
    </location>
</feature>
<feature type="region of interest" description="Disordered" evidence="1">
    <location>
        <begin position="157"/>
        <end position="186"/>
    </location>
</feature>
<evidence type="ECO:0000313" key="4">
    <source>
        <dbReference type="Proteomes" id="UP000799640"/>
    </source>
</evidence>
<feature type="compositionally biased region" description="Basic and acidic residues" evidence="1">
    <location>
        <begin position="26"/>
        <end position="43"/>
    </location>
</feature>
<dbReference type="OrthoDB" id="3365399at2759"/>
<protein>
    <recommendedName>
        <fullName evidence="2">Ubiquitin-like domain-containing protein</fullName>
    </recommendedName>
</protein>
<proteinExistence type="predicted"/>
<evidence type="ECO:0000256" key="1">
    <source>
        <dbReference type="SAM" id="MobiDB-lite"/>
    </source>
</evidence>
<dbReference type="Gene3D" id="3.10.20.90">
    <property type="entry name" value="Phosphatidylinositol 3-kinase Catalytic Subunit, Chain A, domain 1"/>
    <property type="match status" value="1"/>
</dbReference>
<dbReference type="InterPro" id="IPR000626">
    <property type="entry name" value="Ubiquitin-like_dom"/>
</dbReference>
<name>A0A6G1IAB0_9PEZI</name>
<dbReference type="PROSITE" id="PS50053">
    <property type="entry name" value="UBIQUITIN_2"/>
    <property type="match status" value="1"/>
</dbReference>
<organism evidence="3 4">
    <name type="scientific">Trichodelitschia bisporula</name>
    <dbReference type="NCBI Taxonomy" id="703511"/>
    <lineage>
        <taxon>Eukaryota</taxon>
        <taxon>Fungi</taxon>
        <taxon>Dikarya</taxon>
        <taxon>Ascomycota</taxon>
        <taxon>Pezizomycotina</taxon>
        <taxon>Dothideomycetes</taxon>
        <taxon>Dothideomycetes incertae sedis</taxon>
        <taxon>Phaeotrichales</taxon>
        <taxon>Phaeotrichaceae</taxon>
        <taxon>Trichodelitschia</taxon>
    </lineage>
</organism>
<feature type="region of interest" description="Disordered" evidence="1">
    <location>
        <begin position="1"/>
        <end position="52"/>
    </location>
</feature>
<dbReference type="AlphaFoldDB" id="A0A6G1IAB0"/>
<dbReference type="Pfam" id="PF11976">
    <property type="entry name" value="Rad60-SLD"/>
    <property type="match status" value="1"/>
</dbReference>
<accession>A0A6G1IAB0</accession>
<keyword evidence="4" id="KW-1185">Reference proteome</keyword>
<feature type="domain" description="Ubiquitin-like" evidence="2">
    <location>
        <begin position="189"/>
        <end position="262"/>
    </location>
</feature>
<sequence length="262" mass="30143">MSPLGMLKPSEDDVDDDDDDEDDPELRELARRARERARARQQEAEGQSAEALSNEPNPIISIFIHSETIPDTRELFVKRRYRQRLREVRLGWCKANNFGPVLTSQVFFTWRGRRLFDSADFRSVGVKLDEFGGPMMEGEGFNDDRIVFLATTQELETKAREAEERRRREEEAAAGGDEDEPEAAPEERIHVVLKAKGYEEFKLVVKPISTFAQIANAFRKERDIPANKEIILMFDGDCLEPEDTMAQSEIEDLDNIEVYLKD</sequence>
<dbReference type="InterPro" id="IPR029071">
    <property type="entry name" value="Ubiquitin-like_domsf"/>
</dbReference>
<dbReference type="EMBL" id="ML996687">
    <property type="protein sequence ID" value="KAF2405220.1"/>
    <property type="molecule type" value="Genomic_DNA"/>
</dbReference>
<evidence type="ECO:0000313" key="3">
    <source>
        <dbReference type="EMBL" id="KAF2405220.1"/>
    </source>
</evidence>
<dbReference type="Proteomes" id="UP000799640">
    <property type="component" value="Unassembled WGS sequence"/>
</dbReference>
<evidence type="ECO:0000259" key="2">
    <source>
        <dbReference type="PROSITE" id="PS50053"/>
    </source>
</evidence>
<gene>
    <name evidence="3" type="ORF">EJ06DRAFT_17295</name>
</gene>
<reference evidence="3" key="1">
    <citation type="journal article" date="2020" name="Stud. Mycol.">
        <title>101 Dothideomycetes genomes: a test case for predicting lifestyles and emergence of pathogens.</title>
        <authorList>
            <person name="Haridas S."/>
            <person name="Albert R."/>
            <person name="Binder M."/>
            <person name="Bloem J."/>
            <person name="Labutti K."/>
            <person name="Salamov A."/>
            <person name="Andreopoulos B."/>
            <person name="Baker S."/>
            <person name="Barry K."/>
            <person name="Bills G."/>
            <person name="Bluhm B."/>
            <person name="Cannon C."/>
            <person name="Castanera R."/>
            <person name="Culley D."/>
            <person name="Daum C."/>
            <person name="Ezra D."/>
            <person name="Gonzalez J."/>
            <person name="Henrissat B."/>
            <person name="Kuo A."/>
            <person name="Liang C."/>
            <person name="Lipzen A."/>
            <person name="Lutzoni F."/>
            <person name="Magnuson J."/>
            <person name="Mondo S."/>
            <person name="Nolan M."/>
            <person name="Ohm R."/>
            <person name="Pangilinan J."/>
            <person name="Park H.-J."/>
            <person name="Ramirez L."/>
            <person name="Alfaro M."/>
            <person name="Sun H."/>
            <person name="Tritt A."/>
            <person name="Yoshinaga Y."/>
            <person name="Zwiers L.-H."/>
            <person name="Turgeon B."/>
            <person name="Goodwin S."/>
            <person name="Spatafora J."/>
            <person name="Crous P."/>
            <person name="Grigoriev I."/>
        </authorList>
    </citation>
    <scope>NUCLEOTIDE SEQUENCE</scope>
    <source>
        <strain evidence="3">CBS 262.69</strain>
    </source>
</reference>
<feature type="compositionally biased region" description="Acidic residues" evidence="1">
    <location>
        <begin position="12"/>
        <end position="25"/>
    </location>
</feature>
<dbReference type="SUPFAM" id="SSF54236">
    <property type="entry name" value="Ubiquitin-like"/>
    <property type="match status" value="1"/>
</dbReference>